<dbReference type="SUPFAM" id="SSF47459">
    <property type="entry name" value="HLH, helix-loop-helix DNA-binding domain"/>
    <property type="match status" value="1"/>
</dbReference>
<comment type="subcellular location">
    <subcellularLocation>
        <location evidence="1">Nucleus</location>
    </subcellularLocation>
</comment>
<dbReference type="GO" id="GO:0046983">
    <property type="term" value="F:protein dimerization activity"/>
    <property type="evidence" value="ECO:0007669"/>
    <property type="project" value="InterPro"/>
</dbReference>
<evidence type="ECO:0000256" key="3">
    <source>
        <dbReference type="ARBA" id="ARBA00023163"/>
    </source>
</evidence>
<dbReference type="Gene3D" id="4.10.280.10">
    <property type="entry name" value="Helix-loop-helix DNA-binding domain"/>
    <property type="match status" value="1"/>
</dbReference>
<evidence type="ECO:0000256" key="5">
    <source>
        <dbReference type="SAM" id="Coils"/>
    </source>
</evidence>
<evidence type="ECO:0000256" key="1">
    <source>
        <dbReference type="ARBA" id="ARBA00004123"/>
    </source>
</evidence>
<name>A0AA38LA69_TAXCH</name>
<evidence type="ECO:0000256" key="2">
    <source>
        <dbReference type="ARBA" id="ARBA00023015"/>
    </source>
</evidence>
<dbReference type="InterPro" id="IPR036638">
    <property type="entry name" value="HLH_DNA-bd_sf"/>
</dbReference>
<dbReference type="Proteomes" id="UP000824469">
    <property type="component" value="Unassembled WGS sequence"/>
</dbReference>
<keyword evidence="3" id="KW-0804">Transcription</keyword>
<dbReference type="GO" id="GO:0005634">
    <property type="term" value="C:nucleus"/>
    <property type="evidence" value="ECO:0007669"/>
    <property type="project" value="UniProtKB-SubCell"/>
</dbReference>
<evidence type="ECO:0000256" key="4">
    <source>
        <dbReference type="ARBA" id="ARBA00023242"/>
    </source>
</evidence>
<dbReference type="SMART" id="SM00353">
    <property type="entry name" value="HLH"/>
    <property type="match status" value="1"/>
</dbReference>
<evidence type="ECO:0000313" key="8">
    <source>
        <dbReference type="Proteomes" id="UP000824469"/>
    </source>
</evidence>
<dbReference type="PANTHER" id="PTHR31945:SF144">
    <property type="entry name" value="BHLH DOMAIN-CONTAINING PROTEIN"/>
    <property type="match status" value="1"/>
</dbReference>
<dbReference type="AlphaFoldDB" id="A0AA38LA69"/>
<gene>
    <name evidence="7" type="ORF">KI387_019382</name>
</gene>
<reference evidence="7 8" key="1">
    <citation type="journal article" date="2021" name="Nat. Plants">
        <title>The Taxus genome provides insights into paclitaxel biosynthesis.</title>
        <authorList>
            <person name="Xiong X."/>
            <person name="Gou J."/>
            <person name="Liao Q."/>
            <person name="Li Y."/>
            <person name="Zhou Q."/>
            <person name="Bi G."/>
            <person name="Li C."/>
            <person name="Du R."/>
            <person name="Wang X."/>
            <person name="Sun T."/>
            <person name="Guo L."/>
            <person name="Liang H."/>
            <person name="Lu P."/>
            <person name="Wu Y."/>
            <person name="Zhang Z."/>
            <person name="Ro D.K."/>
            <person name="Shang Y."/>
            <person name="Huang S."/>
            <person name="Yan J."/>
        </authorList>
    </citation>
    <scope>NUCLEOTIDE SEQUENCE [LARGE SCALE GENOMIC DNA]</scope>
    <source>
        <strain evidence="7">Ta-2019</strain>
    </source>
</reference>
<dbReference type="EMBL" id="JAHRHJ020000004">
    <property type="protein sequence ID" value="KAH9317613.1"/>
    <property type="molecule type" value="Genomic_DNA"/>
</dbReference>
<dbReference type="PROSITE" id="PS50888">
    <property type="entry name" value="BHLH"/>
    <property type="match status" value="1"/>
</dbReference>
<keyword evidence="4" id="KW-0539">Nucleus</keyword>
<sequence>MMCRFGDLDTFFESEEMSSSKANDQLQESYNWNCSVADHYQTPDATLTDRNCHSLHKTKYSTENTERKFYRNVDDVNGRTEPDHSEMCLGSKNLMYERKRRKNLNAKLLALRTLVPNISKMDRTSIVHDAISYVQSLQKQMNEIQNDISALKSRKSRNTNNINKLICSNSVECTEGKNSDKTHARQPFKILK</sequence>
<dbReference type="GO" id="GO:0003700">
    <property type="term" value="F:DNA-binding transcription factor activity"/>
    <property type="evidence" value="ECO:0007669"/>
    <property type="project" value="TreeGrafter"/>
</dbReference>
<keyword evidence="5" id="KW-0175">Coiled coil</keyword>
<evidence type="ECO:0000259" key="6">
    <source>
        <dbReference type="PROSITE" id="PS50888"/>
    </source>
</evidence>
<feature type="domain" description="BHLH" evidence="6">
    <location>
        <begin position="88"/>
        <end position="137"/>
    </location>
</feature>
<comment type="caution">
    <text evidence="7">The sequence shown here is derived from an EMBL/GenBank/DDBJ whole genome shotgun (WGS) entry which is preliminary data.</text>
</comment>
<keyword evidence="2" id="KW-0805">Transcription regulation</keyword>
<dbReference type="PANTHER" id="PTHR31945">
    <property type="entry name" value="TRANSCRIPTION FACTOR SCREAM2-RELATED"/>
    <property type="match status" value="1"/>
</dbReference>
<feature type="non-terminal residue" evidence="7">
    <location>
        <position position="192"/>
    </location>
</feature>
<keyword evidence="8" id="KW-1185">Reference proteome</keyword>
<organism evidence="7 8">
    <name type="scientific">Taxus chinensis</name>
    <name type="common">Chinese yew</name>
    <name type="synonym">Taxus wallichiana var. chinensis</name>
    <dbReference type="NCBI Taxonomy" id="29808"/>
    <lineage>
        <taxon>Eukaryota</taxon>
        <taxon>Viridiplantae</taxon>
        <taxon>Streptophyta</taxon>
        <taxon>Embryophyta</taxon>
        <taxon>Tracheophyta</taxon>
        <taxon>Spermatophyta</taxon>
        <taxon>Pinopsida</taxon>
        <taxon>Pinidae</taxon>
        <taxon>Conifers II</taxon>
        <taxon>Cupressales</taxon>
        <taxon>Taxaceae</taxon>
        <taxon>Taxus</taxon>
    </lineage>
</organism>
<evidence type="ECO:0000313" key="7">
    <source>
        <dbReference type="EMBL" id="KAH9317613.1"/>
    </source>
</evidence>
<dbReference type="InterPro" id="IPR011598">
    <property type="entry name" value="bHLH_dom"/>
</dbReference>
<accession>A0AA38LA69</accession>
<dbReference type="GO" id="GO:0043565">
    <property type="term" value="F:sequence-specific DNA binding"/>
    <property type="evidence" value="ECO:0007669"/>
    <property type="project" value="TreeGrafter"/>
</dbReference>
<proteinExistence type="predicted"/>
<feature type="coiled-coil region" evidence="5">
    <location>
        <begin position="134"/>
        <end position="161"/>
    </location>
</feature>
<dbReference type="Pfam" id="PF00010">
    <property type="entry name" value="HLH"/>
    <property type="match status" value="1"/>
</dbReference>
<protein>
    <recommendedName>
        <fullName evidence="6">BHLH domain-containing protein</fullName>
    </recommendedName>
</protein>
<dbReference type="InterPro" id="IPR051358">
    <property type="entry name" value="TF_AMS/ICE1/BHLH6-like"/>
</dbReference>